<evidence type="ECO:0000313" key="2">
    <source>
        <dbReference type="EMBL" id="WGV24343.1"/>
    </source>
</evidence>
<dbReference type="Gene3D" id="3.10.450.50">
    <property type="match status" value="1"/>
</dbReference>
<keyword evidence="3" id="KW-1185">Reference proteome</keyword>
<dbReference type="InterPro" id="IPR037401">
    <property type="entry name" value="SnoaL-like"/>
</dbReference>
<name>A0AAJ6NPI0_9CYAN</name>
<reference evidence="2 3" key="1">
    <citation type="journal article" date="2023" name="Limnol Oceanogr Lett">
        <title>Environmental adaptations by the intertidal Antarctic cyanobacterium Halotia branconii CENA392 as revealed using long-read genome sequencing.</title>
        <authorList>
            <person name="Dextro R.B."/>
            <person name="Delbaje E."/>
            <person name="Freitas P.N.N."/>
            <person name="Geraldes V."/>
            <person name="Pinto E."/>
            <person name="Long P.F."/>
            <person name="Fiore M.F."/>
        </authorList>
    </citation>
    <scope>NUCLEOTIDE SEQUENCE [LARGE SCALE GENOMIC DNA]</scope>
    <source>
        <strain evidence="2 3">CENA392</strain>
    </source>
</reference>
<dbReference type="AlphaFoldDB" id="A0AAJ6NPI0"/>
<dbReference type="KEGG" id="hbq:QI031_21495"/>
<proteinExistence type="predicted"/>
<organism evidence="2 3">
    <name type="scientific">Halotia branconii CENA392</name>
    <dbReference type="NCBI Taxonomy" id="1539056"/>
    <lineage>
        <taxon>Bacteria</taxon>
        <taxon>Bacillati</taxon>
        <taxon>Cyanobacteriota</taxon>
        <taxon>Cyanophyceae</taxon>
        <taxon>Nostocales</taxon>
        <taxon>Nodulariaceae</taxon>
        <taxon>Halotia</taxon>
    </lineage>
</organism>
<gene>
    <name evidence="2" type="ORF">QI031_21495</name>
</gene>
<dbReference type="RefSeq" id="WP_281481665.1">
    <property type="nucleotide sequence ID" value="NZ_CP124543.1"/>
</dbReference>
<feature type="domain" description="SnoaL-like" evidence="1">
    <location>
        <begin position="10"/>
        <end position="118"/>
    </location>
</feature>
<dbReference type="EMBL" id="CP124543">
    <property type="protein sequence ID" value="WGV24343.1"/>
    <property type="molecule type" value="Genomic_DNA"/>
</dbReference>
<dbReference type="InterPro" id="IPR032710">
    <property type="entry name" value="NTF2-like_dom_sf"/>
</dbReference>
<protein>
    <submittedName>
        <fullName evidence="2">Nuclear transport factor 2 family protein</fullName>
    </submittedName>
</protein>
<dbReference type="Pfam" id="PF12680">
    <property type="entry name" value="SnoaL_2"/>
    <property type="match status" value="1"/>
</dbReference>
<evidence type="ECO:0000259" key="1">
    <source>
        <dbReference type="Pfam" id="PF12680"/>
    </source>
</evidence>
<dbReference type="Proteomes" id="UP001223520">
    <property type="component" value="Chromosome"/>
</dbReference>
<sequence>MYSFLIRRQIRNVFECLNRGDYESTLKGVSPSITHTFSGTHALGGTRHSIEGMRQWFQRLYLLWPGLNFEIKDIAVSGFPWDTIIAVEWVDTATPADGSQYVNEGVHIIKMRWGKVVYLHAYLDTQKAEALCERLAAYGITEAVAPPIED</sequence>
<accession>A0AAJ6NPI0</accession>
<evidence type="ECO:0000313" key="3">
    <source>
        <dbReference type="Proteomes" id="UP001223520"/>
    </source>
</evidence>
<dbReference type="SUPFAM" id="SSF54427">
    <property type="entry name" value="NTF2-like"/>
    <property type="match status" value="1"/>
</dbReference>